<feature type="region of interest" description="Disordered" evidence="6">
    <location>
        <begin position="170"/>
        <end position="208"/>
    </location>
</feature>
<organism evidence="7 8">
    <name type="scientific">Ephemerocybe angulata</name>
    <dbReference type="NCBI Taxonomy" id="980116"/>
    <lineage>
        <taxon>Eukaryota</taxon>
        <taxon>Fungi</taxon>
        <taxon>Dikarya</taxon>
        <taxon>Basidiomycota</taxon>
        <taxon>Agaricomycotina</taxon>
        <taxon>Agaricomycetes</taxon>
        <taxon>Agaricomycetidae</taxon>
        <taxon>Agaricales</taxon>
        <taxon>Agaricineae</taxon>
        <taxon>Psathyrellaceae</taxon>
        <taxon>Ephemerocybe</taxon>
    </lineage>
</organism>
<feature type="compositionally biased region" description="Low complexity" evidence="6">
    <location>
        <begin position="177"/>
        <end position="188"/>
    </location>
</feature>
<dbReference type="InterPro" id="IPR007274">
    <property type="entry name" value="Cop_transporter"/>
</dbReference>
<dbReference type="PANTHER" id="PTHR12483:SF27">
    <property type="entry name" value="COPPER TRANSPORT PROTEIN CTR1"/>
    <property type="match status" value="1"/>
</dbReference>
<comment type="similarity">
    <text evidence="5">Belongs to the copper transporter (Ctr) (TC 1.A.56) family. SLC31A subfamily.</text>
</comment>
<evidence type="ECO:0000256" key="2">
    <source>
        <dbReference type="ARBA" id="ARBA00022692"/>
    </source>
</evidence>
<evidence type="ECO:0000256" key="6">
    <source>
        <dbReference type="SAM" id="MobiDB-lite"/>
    </source>
</evidence>
<keyword evidence="4 5" id="KW-0472">Membrane</keyword>
<keyword evidence="5" id="KW-0187">Copper transport</keyword>
<keyword evidence="3 5" id="KW-1133">Transmembrane helix</keyword>
<dbReference type="GO" id="GO:0005375">
    <property type="term" value="F:copper ion transmembrane transporter activity"/>
    <property type="evidence" value="ECO:0007669"/>
    <property type="project" value="UniProtKB-UniRule"/>
</dbReference>
<proteinExistence type="inferred from homology"/>
<reference evidence="7 8" key="1">
    <citation type="submission" date="2020-07" db="EMBL/GenBank/DDBJ databases">
        <title>Comparative genomics of pyrophilous fungi reveals a link between fire events and developmental genes.</title>
        <authorList>
            <consortium name="DOE Joint Genome Institute"/>
            <person name="Steindorff A.S."/>
            <person name="Carver A."/>
            <person name="Calhoun S."/>
            <person name="Stillman K."/>
            <person name="Liu H."/>
            <person name="Lipzen A."/>
            <person name="Pangilinan J."/>
            <person name="Labutti K."/>
            <person name="Bruns T.D."/>
            <person name="Grigoriev I.V."/>
        </authorList>
    </citation>
    <scope>NUCLEOTIDE SEQUENCE [LARGE SCALE GENOMIC DNA]</scope>
    <source>
        <strain evidence="7 8">CBS 144469</strain>
    </source>
</reference>
<dbReference type="AlphaFoldDB" id="A0A8H6MHD6"/>
<dbReference type="Proteomes" id="UP000521943">
    <property type="component" value="Unassembled WGS sequence"/>
</dbReference>
<gene>
    <name evidence="7" type="ORF">DFP72DRAFT_866054</name>
</gene>
<protein>
    <recommendedName>
        <fullName evidence="5">Copper transport protein</fullName>
    </recommendedName>
</protein>
<sequence>MWRQMPTVLQWRSARHSSWLLGGTMALGLPLFDDDTHASLQLAPVQHEAWTEQRTDRAASNLPVDFPLIYPGLTALFAQMDMGHDHTSTTSSTSSAISHEGMTPYLHFTPGDVLYFSAWTPSSPGAMVGACIGLFMLALFERWFAALRGVFEHHWKHRALLLSSRYSTRPEGSEFLRSNSRSASSSPNPKEKDSESATRSPVPPLIPRYRPRTIPPFVASQDIPRGIMYAFHMFIGYLLMLAVMYVSSTVPCFQRRSSFASGRSRLDSLFR</sequence>
<evidence type="ECO:0000256" key="5">
    <source>
        <dbReference type="RuleBase" id="RU367022"/>
    </source>
</evidence>
<dbReference type="GO" id="GO:0005886">
    <property type="term" value="C:plasma membrane"/>
    <property type="evidence" value="ECO:0007669"/>
    <property type="project" value="TreeGrafter"/>
</dbReference>
<evidence type="ECO:0000256" key="4">
    <source>
        <dbReference type="ARBA" id="ARBA00023136"/>
    </source>
</evidence>
<evidence type="ECO:0000313" key="7">
    <source>
        <dbReference type="EMBL" id="KAF6766266.1"/>
    </source>
</evidence>
<keyword evidence="5" id="KW-0406">Ion transport</keyword>
<comment type="caution">
    <text evidence="7">The sequence shown here is derived from an EMBL/GenBank/DDBJ whole genome shotgun (WGS) entry which is preliminary data.</text>
</comment>
<keyword evidence="8" id="KW-1185">Reference proteome</keyword>
<name>A0A8H6MHD6_9AGAR</name>
<accession>A0A8H6MHD6</accession>
<keyword evidence="5" id="KW-0813">Transport</keyword>
<evidence type="ECO:0000313" key="8">
    <source>
        <dbReference type="Proteomes" id="UP000521943"/>
    </source>
</evidence>
<dbReference type="PANTHER" id="PTHR12483">
    <property type="entry name" value="SOLUTE CARRIER FAMILY 31 COPPER TRANSPORTERS"/>
    <property type="match status" value="1"/>
</dbReference>
<dbReference type="OrthoDB" id="73901at2759"/>
<dbReference type="EMBL" id="JACGCI010000001">
    <property type="protein sequence ID" value="KAF6766266.1"/>
    <property type="molecule type" value="Genomic_DNA"/>
</dbReference>
<keyword evidence="2 5" id="KW-0812">Transmembrane</keyword>
<evidence type="ECO:0000256" key="3">
    <source>
        <dbReference type="ARBA" id="ARBA00022989"/>
    </source>
</evidence>
<evidence type="ECO:0000256" key="1">
    <source>
        <dbReference type="ARBA" id="ARBA00004141"/>
    </source>
</evidence>
<dbReference type="Pfam" id="PF04145">
    <property type="entry name" value="Ctr"/>
    <property type="match status" value="1"/>
</dbReference>
<keyword evidence="5" id="KW-0186">Copper</keyword>
<feature type="transmembrane region" description="Helical" evidence="5">
    <location>
        <begin position="226"/>
        <end position="246"/>
    </location>
</feature>
<comment type="subcellular location">
    <subcellularLocation>
        <location evidence="1 5">Membrane</location>
        <topology evidence="1 5">Multi-pass membrane protein</topology>
    </subcellularLocation>
</comment>